<dbReference type="InterPro" id="IPR025659">
    <property type="entry name" value="Tubby-like_C"/>
</dbReference>
<dbReference type="PANTHER" id="PTHR13832:SF833">
    <property type="entry name" value="PROTEIN PHOSPHATASE 2C-LIKE PROTEIN"/>
    <property type="match status" value="1"/>
</dbReference>
<dbReference type="AlphaFoldDB" id="A0A803QFA7"/>
<protein>
    <recommendedName>
        <fullName evidence="2">PPM-type phosphatase domain-containing protein</fullName>
    </recommendedName>
</protein>
<dbReference type="InterPro" id="IPR036457">
    <property type="entry name" value="PPM-type-like_dom_sf"/>
</dbReference>
<name>A0A803QFA7_CANSA</name>
<dbReference type="OMA" id="AGMAFHE"/>
<dbReference type="Gramene" id="evm.model.09.173">
    <property type="protein sequence ID" value="cds.evm.model.09.173"/>
    <property type="gene ID" value="evm.TU.09.173"/>
</dbReference>
<dbReference type="Gene3D" id="3.60.40.10">
    <property type="entry name" value="PPM-type phosphatase domain"/>
    <property type="match status" value="1"/>
</dbReference>
<accession>A0A803QFA7</accession>
<evidence type="ECO:0000313" key="3">
    <source>
        <dbReference type="EnsemblPlants" id="cds.evm.model.09.173"/>
    </source>
</evidence>
<comment type="similarity">
    <text evidence="1">Belongs to the LOR family.</text>
</comment>
<evidence type="ECO:0000256" key="1">
    <source>
        <dbReference type="ARBA" id="ARBA00005437"/>
    </source>
</evidence>
<dbReference type="Gene3D" id="2.40.160.200">
    <property type="entry name" value="LURP1-related"/>
    <property type="match status" value="1"/>
</dbReference>
<dbReference type="EnsemblPlants" id="evm.model.09.173">
    <property type="protein sequence ID" value="cds.evm.model.09.173"/>
    <property type="gene ID" value="evm.TU.09.173"/>
</dbReference>
<dbReference type="GO" id="GO:0004722">
    <property type="term" value="F:protein serine/threonine phosphatase activity"/>
    <property type="evidence" value="ECO:0007669"/>
    <property type="project" value="InterPro"/>
</dbReference>
<feature type="domain" description="PPM-type phosphatase" evidence="2">
    <location>
        <begin position="276"/>
        <end position="616"/>
    </location>
</feature>
<dbReference type="InterPro" id="IPR007612">
    <property type="entry name" value="LOR"/>
</dbReference>
<dbReference type="SUPFAM" id="SSF54518">
    <property type="entry name" value="Tubby C-terminal domain-like"/>
    <property type="match status" value="1"/>
</dbReference>
<dbReference type="PROSITE" id="PS51746">
    <property type="entry name" value="PPM_2"/>
    <property type="match status" value="1"/>
</dbReference>
<dbReference type="Pfam" id="PF04525">
    <property type="entry name" value="LOR"/>
    <property type="match status" value="1"/>
</dbReference>
<evidence type="ECO:0000313" key="4">
    <source>
        <dbReference type="Proteomes" id="UP000596661"/>
    </source>
</evidence>
<dbReference type="SUPFAM" id="SSF81606">
    <property type="entry name" value="PP2C-like"/>
    <property type="match status" value="1"/>
</dbReference>
<dbReference type="EMBL" id="UZAU01000718">
    <property type="status" value="NOT_ANNOTATED_CDS"/>
    <property type="molecule type" value="Genomic_DNA"/>
</dbReference>
<dbReference type="Proteomes" id="UP000596661">
    <property type="component" value="Chromosome 9"/>
</dbReference>
<evidence type="ECO:0000259" key="2">
    <source>
        <dbReference type="PROSITE" id="PS51746"/>
    </source>
</evidence>
<reference evidence="3" key="2">
    <citation type="submission" date="2021-03" db="UniProtKB">
        <authorList>
            <consortium name="EnsemblPlants"/>
        </authorList>
    </citation>
    <scope>IDENTIFICATION</scope>
</reference>
<dbReference type="InterPro" id="IPR001932">
    <property type="entry name" value="PPM-type_phosphatase-like_dom"/>
</dbReference>
<keyword evidence="4" id="KW-1185">Reference proteome</keyword>
<dbReference type="CDD" id="cd00143">
    <property type="entry name" value="PP2Cc"/>
    <property type="match status" value="1"/>
</dbReference>
<dbReference type="InterPro" id="IPR015655">
    <property type="entry name" value="PP2C"/>
</dbReference>
<proteinExistence type="inferred from homology"/>
<dbReference type="InterPro" id="IPR038595">
    <property type="entry name" value="LOR_sf"/>
</dbReference>
<dbReference type="PANTHER" id="PTHR13832">
    <property type="entry name" value="PROTEIN PHOSPHATASE 2C"/>
    <property type="match status" value="1"/>
</dbReference>
<sequence length="625" mass="70280">MAYAYGAAAPSNPPMANPIAVVSPHFCAPYPVDLIIAKKLMTLSEGSFAVTDVNGAVMFKIITAHRRWQVYRGDSSDSKDLVFSVKKSSVLQFKTELDVFLGTNTKEDVPDFKVKGVTTSQLEFLSKRGLAILETELGVDMIVIWELPSGLDYHSIRLLLGLETADISGSNFESSTLFASIPLQPVPRLSFQGGAPGYSGPIERGFMSGPIERGFTSGPIDEEQIKEEKDDNKVMKFKVSEKPEKQSFIKILKRAISGGLARSRGKNNKSIVAPIKGGVDSDEKKKIVVVEEENNVGKAGEDRVHIVISEEHGWVFVGIYDGFNGPDAPDYLLTNLYPNVHKELKGLLWNEEKFQSLSNSNNSELDMKKQGKRWKGEWNRERLEVDKKMKENFNGGEKNVLKALSEALKKTEDSYLDIADKMVMENPELALMGSCVLVMLMKGEDVYLMNLTMDHSTYVKEEVERIKKEHPDDVCAVMNERVKGYLKVTRAFGAGFLKQPKWNDALLEMFRINYVGSCPYITCLPSVYHHRLSSRDRFLILSSDGLYQYFTNEEAVSEVEFFIASFPDGDPAQHLIQEVLFRAARKAGMDFHELLDIPQGERRRYHDDISIIVISLEGRIWRSSV</sequence>
<dbReference type="Pfam" id="PF00481">
    <property type="entry name" value="PP2C"/>
    <property type="match status" value="1"/>
</dbReference>
<dbReference type="SMART" id="SM00332">
    <property type="entry name" value="PP2Cc"/>
    <property type="match status" value="1"/>
</dbReference>
<reference evidence="3" key="1">
    <citation type="submission" date="2018-11" db="EMBL/GenBank/DDBJ databases">
        <authorList>
            <person name="Grassa J C."/>
        </authorList>
    </citation>
    <scope>NUCLEOTIDE SEQUENCE [LARGE SCALE GENOMIC DNA]</scope>
</reference>
<organism evidence="3 4">
    <name type="scientific">Cannabis sativa</name>
    <name type="common">Hemp</name>
    <name type="synonym">Marijuana</name>
    <dbReference type="NCBI Taxonomy" id="3483"/>
    <lineage>
        <taxon>Eukaryota</taxon>
        <taxon>Viridiplantae</taxon>
        <taxon>Streptophyta</taxon>
        <taxon>Embryophyta</taxon>
        <taxon>Tracheophyta</taxon>
        <taxon>Spermatophyta</taxon>
        <taxon>Magnoliopsida</taxon>
        <taxon>eudicotyledons</taxon>
        <taxon>Gunneridae</taxon>
        <taxon>Pentapetalae</taxon>
        <taxon>rosids</taxon>
        <taxon>fabids</taxon>
        <taxon>Rosales</taxon>
        <taxon>Cannabaceae</taxon>
        <taxon>Cannabis</taxon>
    </lineage>
</organism>